<dbReference type="InterPro" id="IPR029063">
    <property type="entry name" value="SAM-dependent_MTases_sf"/>
</dbReference>
<dbReference type="PANTHER" id="PTHR43542:SF1">
    <property type="entry name" value="METHYLTRANSFERASE"/>
    <property type="match status" value="1"/>
</dbReference>
<keyword evidence="1" id="KW-0489">Methyltransferase</keyword>
<dbReference type="AlphaFoldDB" id="A0A6J7R1S7"/>
<dbReference type="PANTHER" id="PTHR43542">
    <property type="entry name" value="METHYLTRANSFERASE"/>
    <property type="match status" value="1"/>
</dbReference>
<dbReference type="SUPFAM" id="SSF53335">
    <property type="entry name" value="S-adenosyl-L-methionine-dependent methyltransferases"/>
    <property type="match status" value="1"/>
</dbReference>
<dbReference type="GO" id="GO:0008168">
    <property type="term" value="F:methyltransferase activity"/>
    <property type="evidence" value="ECO:0007669"/>
    <property type="project" value="UniProtKB-KW"/>
</dbReference>
<dbReference type="Pfam" id="PF03602">
    <property type="entry name" value="Cons_hypoth95"/>
    <property type="match status" value="1"/>
</dbReference>
<accession>A0A6J7R1S7</accession>
<name>A0A6J7R1S7_9ZZZZ</name>
<evidence type="ECO:0000256" key="3">
    <source>
        <dbReference type="SAM" id="MobiDB-lite"/>
    </source>
</evidence>
<sequence length="189" mass="20550">MRVVAGDLRGRRIEGPEDEATRPTTDKVREAVFNALNSMNAVREERVIDLFAGSGALGIEALSRGAAHCVFVENNRSALGVLRGNLAALGLEGRSTVVVLDIAAQSSRQRLGELLAATHLVLADPPYRYEHWEALFDAVLHLAPSDVVVVAETESRCAIHETAPNGWEMSRTRAYGRTSVGFFVRSELP</sequence>
<dbReference type="InterPro" id="IPR004398">
    <property type="entry name" value="RNA_MeTrfase_RsmD"/>
</dbReference>
<dbReference type="Gene3D" id="3.40.50.150">
    <property type="entry name" value="Vaccinia Virus protein VP39"/>
    <property type="match status" value="1"/>
</dbReference>
<evidence type="ECO:0000256" key="2">
    <source>
        <dbReference type="ARBA" id="ARBA00022679"/>
    </source>
</evidence>
<feature type="region of interest" description="Disordered" evidence="3">
    <location>
        <begin position="1"/>
        <end position="23"/>
    </location>
</feature>
<evidence type="ECO:0000313" key="4">
    <source>
        <dbReference type="EMBL" id="CAB5020762.1"/>
    </source>
</evidence>
<gene>
    <name evidence="4" type="ORF">UFOPK4098_00850</name>
</gene>
<proteinExistence type="predicted"/>
<organism evidence="4">
    <name type="scientific">freshwater metagenome</name>
    <dbReference type="NCBI Taxonomy" id="449393"/>
    <lineage>
        <taxon>unclassified sequences</taxon>
        <taxon>metagenomes</taxon>
        <taxon>ecological metagenomes</taxon>
    </lineage>
</organism>
<dbReference type="PIRSF" id="PIRSF004553">
    <property type="entry name" value="CHP00095"/>
    <property type="match status" value="1"/>
</dbReference>
<dbReference type="CDD" id="cd02440">
    <property type="entry name" value="AdoMet_MTases"/>
    <property type="match status" value="1"/>
</dbReference>
<reference evidence="4" key="1">
    <citation type="submission" date="2020-05" db="EMBL/GenBank/DDBJ databases">
        <authorList>
            <person name="Chiriac C."/>
            <person name="Salcher M."/>
            <person name="Ghai R."/>
            <person name="Kavagutti S V."/>
        </authorList>
    </citation>
    <scope>NUCLEOTIDE SEQUENCE</scope>
</reference>
<dbReference type="NCBIfam" id="TIGR00095">
    <property type="entry name" value="16S rRNA (guanine(966)-N(2))-methyltransferase RsmD"/>
    <property type="match status" value="1"/>
</dbReference>
<evidence type="ECO:0000256" key="1">
    <source>
        <dbReference type="ARBA" id="ARBA00022603"/>
    </source>
</evidence>
<keyword evidence="2" id="KW-0808">Transferase</keyword>
<feature type="compositionally biased region" description="Basic and acidic residues" evidence="3">
    <location>
        <begin position="8"/>
        <end position="23"/>
    </location>
</feature>
<dbReference type="EMBL" id="CAFBPN010000038">
    <property type="protein sequence ID" value="CAB5020762.1"/>
    <property type="molecule type" value="Genomic_DNA"/>
</dbReference>
<protein>
    <submittedName>
        <fullName evidence="4">Unannotated protein</fullName>
    </submittedName>
</protein>
<dbReference type="GO" id="GO:0031167">
    <property type="term" value="P:rRNA methylation"/>
    <property type="evidence" value="ECO:0007669"/>
    <property type="project" value="InterPro"/>
</dbReference>